<keyword evidence="11" id="KW-1185">Reference proteome</keyword>
<evidence type="ECO:0000313" key="11">
    <source>
        <dbReference type="Proteomes" id="UP000094565"/>
    </source>
</evidence>
<dbReference type="Proteomes" id="UP000094565">
    <property type="component" value="Chromosome 2"/>
</dbReference>
<dbReference type="Pfam" id="PF12697">
    <property type="entry name" value="Abhydrolase_6"/>
    <property type="match status" value="1"/>
</dbReference>
<sequence>MTDGNLFSDMMRKNLLESLNSKHDDDEDEEEEEEDEEETDIVGELNHKVWSGSNATDRDSRFNVTNGFEESHYQLEEWTAQTYYQPFQSESVKPVIFIAHHGAGSSGLTFTLLAKELLRISKDSQVNSGDDLDIPGFFCFDMRGHGQSKFVETVDCRDYSIQTLCVDFINILGEFFARNEFDTVKCRPSIFFIGHSLGGSILTKILKEDMIQNQFIKDCIKGLVLLDIVEEIAVKALDGMQGYIDHRPKSFASLSDALQWHLDSGLLHNEESGFISIPFLFSKRVIEGCPVYEWVTDLKSTKPYWKGWFTGLSNGFITISSRIAKMLVLSNHENLDKYLTIGQMQGKFQLVVFRNQQNSQFGHFIHEDIPNKVAYSILDFVDRNDFTRPKSVLHHDEGTSQRELIQKLNAKWGVKK</sequence>
<evidence type="ECO:0000256" key="7">
    <source>
        <dbReference type="PIRSR" id="PIRSR022950-1"/>
    </source>
</evidence>
<feature type="domain" description="AB hydrolase-1" evidence="9">
    <location>
        <begin position="97"/>
        <end position="354"/>
    </location>
</feature>
<accession>A0A1B2JDB8</accession>
<name>A0A1B2JDB8_PICPA</name>
<dbReference type="PANTHER" id="PTHR14189:SF0">
    <property type="entry name" value="PROTEIN PHOSPHATASE METHYLESTERASE 1"/>
    <property type="match status" value="1"/>
</dbReference>
<dbReference type="GO" id="GO:0051723">
    <property type="term" value="F:protein methylesterase activity"/>
    <property type="evidence" value="ECO:0007669"/>
    <property type="project" value="UniProtKB-EC"/>
</dbReference>
<dbReference type="EMBL" id="CP014585">
    <property type="protein sequence ID" value="ANZ76039.1"/>
    <property type="molecule type" value="Genomic_DNA"/>
</dbReference>
<comment type="catalytic activity">
    <reaction evidence="5">
        <text>[phosphatase 2A protein]-C-terminal L-leucine methyl ester + H2O = [phosphatase 2A protein]-C-terminal L-leucine + methanol + H(+)</text>
        <dbReference type="Rhea" id="RHEA:48548"/>
        <dbReference type="Rhea" id="RHEA-COMP:12134"/>
        <dbReference type="Rhea" id="RHEA-COMP:12135"/>
        <dbReference type="ChEBI" id="CHEBI:15377"/>
        <dbReference type="ChEBI" id="CHEBI:15378"/>
        <dbReference type="ChEBI" id="CHEBI:17790"/>
        <dbReference type="ChEBI" id="CHEBI:90516"/>
        <dbReference type="ChEBI" id="CHEBI:90517"/>
        <dbReference type="EC" id="3.1.1.89"/>
    </reaction>
</comment>
<evidence type="ECO:0000256" key="5">
    <source>
        <dbReference type="ARBA" id="ARBA00049203"/>
    </source>
</evidence>
<dbReference type="EC" id="3.1.1.-" evidence="6"/>
<evidence type="ECO:0000256" key="2">
    <source>
        <dbReference type="ARBA" id="ARBA00020672"/>
    </source>
</evidence>
<keyword evidence="3 6" id="KW-0719">Serine esterase</keyword>
<dbReference type="PANTHER" id="PTHR14189">
    <property type="entry name" value="PROTEIN PHOSPHATASE METHYLESTERASE-1 RELATED"/>
    <property type="match status" value="1"/>
</dbReference>
<proteinExistence type="inferred from homology"/>
<dbReference type="OrthoDB" id="194865at2759"/>
<protein>
    <recommendedName>
        <fullName evidence="2 6">Protein phosphatase methylesterase 1</fullName>
        <shortName evidence="6">PME-1</shortName>
        <ecNumber evidence="6">3.1.1.-</ecNumber>
    </recommendedName>
</protein>
<evidence type="ECO:0000256" key="8">
    <source>
        <dbReference type="SAM" id="MobiDB-lite"/>
    </source>
</evidence>
<dbReference type="InterPro" id="IPR016812">
    <property type="entry name" value="PPase_methylesterase_euk"/>
</dbReference>
<feature type="active site" evidence="7">
    <location>
        <position position="227"/>
    </location>
</feature>
<gene>
    <name evidence="10" type="ORF">ATY40_BA7503073</name>
</gene>
<evidence type="ECO:0000313" key="10">
    <source>
        <dbReference type="EMBL" id="ANZ76039.1"/>
    </source>
</evidence>
<dbReference type="Gene3D" id="3.40.50.1820">
    <property type="entry name" value="alpha/beta hydrolase"/>
    <property type="match status" value="1"/>
</dbReference>
<feature type="compositionally biased region" description="Acidic residues" evidence="8">
    <location>
        <begin position="25"/>
        <end position="40"/>
    </location>
</feature>
<feature type="region of interest" description="Disordered" evidence="8">
    <location>
        <begin position="17"/>
        <end position="40"/>
    </location>
</feature>
<evidence type="ECO:0000256" key="6">
    <source>
        <dbReference type="PIRNR" id="PIRNR022950"/>
    </source>
</evidence>
<dbReference type="AlphaFoldDB" id="A0A1B2JDB8"/>
<feature type="active site" evidence="7">
    <location>
        <position position="363"/>
    </location>
</feature>
<reference evidence="10 11" key="1">
    <citation type="submission" date="2016-02" db="EMBL/GenBank/DDBJ databases">
        <title>Comparative genomic and transcriptomic foundation for Pichia pastoris.</title>
        <authorList>
            <person name="Love K.R."/>
            <person name="Shah K.A."/>
            <person name="Whittaker C.A."/>
            <person name="Wu J."/>
            <person name="Bartlett M.C."/>
            <person name="Ma D."/>
            <person name="Leeson R.L."/>
            <person name="Priest M."/>
            <person name="Young S.K."/>
            <person name="Love J.C."/>
        </authorList>
    </citation>
    <scope>NUCLEOTIDE SEQUENCE [LARGE SCALE GENOMIC DNA]</scope>
    <source>
        <strain evidence="10 11">ATCC 28485</strain>
    </source>
</reference>
<evidence type="ECO:0000256" key="4">
    <source>
        <dbReference type="ARBA" id="ARBA00022801"/>
    </source>
</evidence>
<dbReference type="InterPro" id="IPR029058">
    <property type="entry name" value="AB_hydrolase_fold"/>
</dbReference>
<evidence type="ECO:0000256" key="1">
    <source>
        <dbReference type="ARBA" id="ARBA00008645"/>
    </source>
</evidence>
<organism evidence="10 11">
    <name type="scientific">Komagataella pastoris</name>
    <name type="common">Yeast</name>
    <name type="synonym">Pichia pastoris</name>
    <dbReference type="NCBI Taxonomy" id="4922"/>
    <lineage>
        <taxon>Eukaryota</taxon>
        <taxon>Fungi</taxon>
        <taxon>Dikarya</taxon>
        <taxon>Ascomycota</taxon>
        <taxon>Saccharomycotina</taxon>
        <taxon>Pichiomycetes</taxon>
        <taxon>Pichiales</taxon>
        <taxon>Pichiaceae</taxon>
        <taxon>Komagataella</taxon>
    </lineage>
</organism>
<feature type="active site" evidence="7">
    <location>
        <position position="196"/>
    </location>
</feature>
<keyword evidence="4 6" id="KW-0378">Hydrolase</keyword>
<evidence type="ECO:0000259" key="9">
    <source>
        <dbReference type="Pfam" id="PF12697"/>
    </source>
</evidence>
<dbReference type="PIRSF" id="PIRSF022950">
    <property type="entry name" value="PPase_methylesterase_euk"/>
    <property type="match status" value="1"/>
</dbReference>
<comment type="function">
    <text evidence="6">Demethylates proteins that have been reversibly carboxymethylated.</text>
</comment>
<comment type="similarity">
    <text evidence="1 6">Belongs to the AB hydrolase superfamily.</text>
</comment>
<evidence type="ECO:0000256" key="3">
    <source>
        <dbReference type="ARBA" id="ARBA00022487"/>
    </source>
</evidence>
<dbReference type="InterPro" id="IPR000073">
    <property type="entry name" value="AB_hydrolase_1"/>
</dbReference>
<dbReference type="SUPFAM" id="SSF53474">
    <property type="entry name" value="alpha/beta-Hydrolases"/>
    <property type="match status" value="1"/>
</dbReference>